<sequence>MDIPPSLPPKPEKVSSNGKQSAGIFVPGALQRPLVLLPIGKLQEFEASMELMRGYLSNLDRFKAIQKDQTKLIEQQINRLEVLLREFSWLNSENSEKNVINLKLQELHLLEKQYRTLEATMFQKLQNYQVNHNDVLRRKLESGIKEEDQLSQILVESVVNDDNVAQFVEGYQKTRTRYHYRSEVLKRLQEDRIGGVL</sequence>
<keyword evidence="5 6" id="KW-0653">Protein transport</keyword>
<evidence type="ECO:0000256" key="2">
    <source>
        <dbReference type="ARBA" id="ARBA00007617"/>
    </source>
</evidence>
<dbReference type="GO" id="GO:0000813">
    <property type="term" value="C:ESCRT I complex"/>
    <property type="evidence" value="ECO:0007669"/>
    <property type="project" value="UniProtKB-ARBA"/>
</dbReference>
<dbReference type="Proteomes" id="UP001360560">
    <property type="component" value="Unassembled WGS sequence"/>
</dbReference>
<name>A0AAV5QL43_9ASCO</name>
<gene>
    <name evidence="8" type="ORF">DASC09_025750</name>
</gene>
<keyword evidence="3 6" id="KW-0813">Transport</keyword>
<dbReference type="Gene3D" id="1.10.287.660">
    <property type="entry name" value="Helix hairpin bin"/>
    <property type="match status" value="1"/>
</dbReference>
<keyword evidence="4" id="KW-0967">Endosome</keyword>
<dbReference type="InterPro" id="IPR029012">
    <property type="entry name" value="Helix_hairpin_bin_sf"/>
</dbReference>
<protein>
    <recommendedName>
        <fullName evidence="7">VPS37 C-terminal domain-containing protein</fullName>
    </recommendedName>
</protein>
<dbReference type="EMBL" id="BTFZ01000006">
    <property type="protein sequence ID" value="GMM35250.1"/>
    <property type="molecule type" value="Genomic_DNA"/>
</dbReference>
<comment type="similarity">
    <text evidence="2">Belongs to the VPS37 family.</text>
</comment>
<reference evidence="8 9" key="1">
    <citation type="journal article" date="2023" name="Elife">
        <title>Identification of key yeast species and microbe-microbe interactions impacting larval growth of Drosophila in the wild.</title>
        <authorList>
            <person name="Mure A."/>
            <person name="Sugiura Y."/>
            <person name="Maeda R."/>
            <person name="Honda K."/>
            <person name="Sakurai N."/>
            <person name="Takahashi Y."/>
            <person name="Watada M."/>
            <person name="Katoh T."/>
            <person name="Gotoh A."/>
            <person name="Gotoh Y."/>
            <person name="Taniguchi I."/>
            <person name="Nakamura K."/>
            <person name="Hayashi T."/>
            <person name="Katayama T."/>
            <person name="Uemura T."/>
            <person name="Hattori Y."/>
        </authorList>
    </citation>
    <scope>NUCLEOTIDE SEQUENCE [LARGE SCALE GENOMIC DNA]</scope>
    <source>
        <strain evidence="8 9">SC-9</strain>
    </source>
</reference>
<dbReference type="PROSITE" id="PS51314">
    <property type="entry name" value="VPS37_C"/>
    <property type="match status" value="1"/>
</dbReference>
<dbReference type="InterPro" id="IPR009851">
    <property type="entry name" value="Mod_r"/>
</dbReference>
<comment type="caution">
    <text evidence="8">The sequence shown here is derived from an EMBL/GenBank/DDBJ whole genome shotgun (WGS) entry which is preliminary data.</text>
</comment>
<dbReference type="SUPFAM" id="SSF140111">
    <property type="entry name" value="Endosomal sorting complex assembly domain"/>
    <property type="match status" value="1"/>
</dbReference>
<evidence type="ECO:0000256" key="6">
    <source>
        <dbReference type="PROSITE-ProRule" id="PRU00646"/>
    </source>
</evidence>
<evidence type="ECO:0000256" key="5">
    <source>
        <dbReference type="ARBA" id="ARBA00022927"/>
    </source>
</evidence>
<evidence type="ECO:0000256" key="3">
    <source>
        <dbReference type="ARBA" id="ARBA00022448"/>
    </source>
</evidence>
<dbReference type="AlphaFoldDB" id="A0AAV5QL43"/>
<dbReference type="InterPro" id="IPR037202">
    <property type="entry name" value="ESCRT_assembly_dom"/>
</dbReference>
<evidence type="ECO:0000313" key="8">
    <source>
        <dbReference type="EMBL" id="GMM35250.1"/>
    </source>
</evidence>
<keyword evidence="9" id="KW-1185">Reference proteome</keyword>
<evidence type="ECO:0000313" key="9">
    <source>
        <dbReference type="Proteomes" id="UP001360560"/>
    </source>
</evidence>
<dbReference type="GO" id="GO:0043162">
    <property type="term" value="P:ubiquitin-dependent protein catabolic process via the multivesicular body sorting pathway"/>
    <property type="evidence" value="ECO:0007669"/>
    <property type="project" value="UniProtKB-ARBA"/>
</dbReference>
<dbReference type="GeneID" id="90073229"/>
<evidence type="ECO:0000256" key="4">
    <source>
        <dbReference type="ARBA" id="ARBA00022753"/>
    </source>
</evidence>
<proteinExistence type="inferred from homology"/>
<dbReference type="GO" id="GO:0072666">
    <property type="term" value="P:establishment of protein localization to vacuole"/>
    <property type="evidence" value="ECO:0007669"/>
    <property type="project" value="UniProtKB-ARBA"/>
</dbReference>
<comment type="subcellular location">
    <subcellularLocation>
        <location evidence="1">Endosome</location>
    </subcellularLocation>
</comment>
<accession>A0AAV5QL43</accession>
<evidence type="ECO:0000259" key="7">
    <source>
        <dbReference type="PROSITE" id="PS51314"/>
    </source>
</evidence>
<evidence type="ECO:0000256" key="1">
    <source>
        <dbReference type="ARBA" id="ARBA00004177"/>
    </source>
</evidence>
<dbReference type="RefSeq" id="XP_064852250.1">
    <property type="nucleotide sequence ID" value="XM_064996178.1"/>
</dbReference>
<dbReference type="Pfam" id="PF07200">
    <property type="entry name" value="Mod_r"/>
    <property type="match status" value="1"/>
</dbReference>
<feature type="domain" description="VPS37 C-terminal" evidence="7">
    <location>
        <begin position="111"/>
        <end position="197"/>
    </location>
</feature>
<organism evidence="8 9">
    <name type="scientific">Saccharomycopsis crataegensis</name>
    <dbReference type="NCBI Taxonomy" id="43959"/>
    <lineage>
        <taxon>Eukaryota</taxon>
        <taxon>Fungi</taxon>
        <taxon>Dikarya</taxon>
        <taxon>Ascomycota</taxon>
        <taxon>Saccharomycotina</taxon>
        <taxon>Saccharomycetes</taxon>
        <taxon>Saccharomycopsidaceae</taxon>
        <taxon>Saccharomycopsis</taxon>
    </lineage>
</organism>
<dbReference type="GO" id="GO:0006886">
    <property type="term" value="P:intracellular protein transport"/>
    <property type="evidence" value="ECO:0007669"/>
    <property type="project" value="UniProtKB-ARBA"/>
</dbReference>